<protein>
    <recommendedName>
        <fullName evidence="1">Spore protein YkvP/CgeB glycosyl transferase-like domain-containing protein</fullName>
    </recommendedName>
</protein>
<proteinExistence type="predicted"/>
<accession>A0A0F9UYT3</accession>
<evidence type="ECO:0000259" key="1">
    <source>
        <dbReference type="Pfam" id="PF13524"/>
    </source>
</evidence>
<organism evidence="2">
    <name type="scientific">marine sediment metagenome</name>
    <dbReference type="NCBI Taxonomy" id="412755"/>
    <lineage>
        <taxon>unclassified sequences</taxon>
        <taxon>metagenomes</taxon>
        <taxon>ecological metagenomes</taxon>
    </lineage>
</organism>
<dbReference type="AlphaFoldDB" id="A0A0F9UYT3"/>
<evidence type="ECO:0000313" key="2">
    <source>
        <dbReference type="EMBL" id="KKN96889.1"/>
    </source>
</evidence>
<dbReference type="Pfam" id="PF13524">
    <property type="entry name" value="Glyco_trans_1_2"/>
    <property type="match status" value="1"/>
</dbReference>
<sequence>MKILTIGGNRVAQSLKSAVHGLELFGDEVESCLPRRVFQNTHDHDQVFDLVRDSKPSCYDAVLFWNPKREMPLNIVQWVTTQVPTVYWTVDDPNYEEAGSPVRRACSATLTCCQDSVDRYEKEGQPAALAYPPVNVKAGAYDLMTYDPAWACDVSFMAGNAYRMSEFPKMYADRPTIADRLIREGFDFMAFGHWDQKSGGWGRKGIAFDKAHYGGFVHPDSNTLFYRTCAINLNSHVRPDGLRYYNERLIHCLGSGGFMLCDKVNGIELDFTPGEHLDVWSSLDELVEKVRFYLENPEKRKAIALQAALYVTAKFSNIEFARTLHTLVKRIR</sequence>
<comment type="caution">
    <text evidence="2">The sequence shown here is derived from an EMBL/GenBank/DDBJ whole genome shotgun (WGS) entry which is preliminary data.</text>
</comment>
<feature type="domain" description="Spore protein YkvP/CgeB glycosyl transferase-like" evidence="1">
    <location>
        <begin position="184"/>
        <end position="324"/>
    </location>
</feature>
<gene>
    <name evidence="2" type="ORF">LCGC14_0165330</name>
</gene>
<dbReference type="EMBL" id="LAZR01000062">
    <property type="protein sequence ID" value="KKN96889.1"/>
    <property type="molecule type" value="Genomic_DNA"/>
</dbReference>
<reference evidence="2" key="1">
    <citation type="journal article" date="2015" name="Nature">
        <title>Complex archaea that bridge the gap between prokaryotes and eukaryotes.</title>
        <authorList>
            <person name="Spang A."/>
            <person name="Saw J.H."/>
            <person name="Jorgensen S.L."/>
            <person name="Zaremba-Niedzwiedzka K."/>
            <person name="Martijn J."/>
            <person name="Lind A.E."/>
            <person name="van Eijk R."/>
            <person name="Schleper C."/>
            <person name="Guy L."/>
            <person name="Ettema T.J."/>
        </authorList>
    </citation>
    <scope>NUCLEOTIDE SEQUENCE</scope>
</reference>
<name>A0A0F9UYT3_9ZZZZ</name>
<dbReference type="InterPro" id="IPR055259">
    <property type="entry name" value="YkvP/CgeB_Glyco_trans-like"/>
</dbReference>